<sequence>MADIEKALDKLNKKKEPTDPKTKLPAYYHDKIDMKIFTLEVIWKKMNTVERKKYPTDHCIT</sequence>
<dbReference type="KEGG" id="pte:PTT_16014"/>
<accession>E3S1D8</accession>
<dbReference type="Proteomes" id="UP000001067">
    <property type="component" value="Unassembled WGS sequence"/>
</dbReference>
<name>E3S1D8_PYRTT</name>
<protein>
    <submittedName>
        <fullName evidence="2">Uncharacterized protein</fullName>
    </submittedName>
</protein>
<evidence type="ECO:0000313" key="3">
    <source>
        <dbReference type="Proteomes" id="UP000001067"/>
    </source>
</evidence>
<evidence type="ECO:0000313" key="2">
    <source>
        <dbReference type="EMBL" id="EFQ88211.1"/>
    </source>
</evidence>
<evidence type="ECO:0000256" key="1">
    <source>
        <dbReference type="SAM" id="MobiDB-lite"/>
    </source>
</evidence>
<reference evidence="2 3" key="1">
    <citation type="journal article" date="2010" name="Genome Biol.">
        <title>A first genome assembly of the barley fungal pathogen Pyrenophora teres f. teres.</title>
        <authorList>
            <person name="Ellwood S.R."/>
            <person name="Liu Z."/>
            <person name="Syme R.A."/>
            <person name="Lai Z."/>
            <person name="Hane J.K."/>
            <person name="Keiper F."/>
            <person name="Moffat C.S."/>
            <person name="Oliver R.P."/>
            <person name="Friesen T.L."/>
        </authorList>
    </citation>
    <scope>NUCLEOTIDE SEQUENCE [LARGE SCALE GENOMIC DNA]</scope>
    <source>
        <strain evidence="2 3">0-1</strain>
    </source>
</reference>
<gene>
    <name evidence="2" type="ORF">PTT_16014</name>
</gene>
<dbReference type="EMBL" id="GL536538">
    <property type="protein sequence ID" value="EFQ88211.1"/>
    <property type="molecule type" value="Genomic_DNA"/>
</dbReference>
<dbReference type="AlphaFoldDB" id="E3S1D8"/>
<organism evidence="3">
    <name type="scientific">Pyrenophora teres f. teres (strain 0-1)</name>
    <name type="common">Barley net blotch fungus</name>
    <name type="synonym">Drechslera teres f. teres</name>
    <dbReference type="NCBI Taxonomy" id="861557"/>
    <lineage>
        <taxon>Eukaryota</taxon>
        <taxon>Fungi</taxon>
        <taxon>Dikarya</taxon>
        <taxon>Ascomycota</taxon>
        <taxon>Pezizomycotina</taxon>
        <taxon>Dothideomycetes</taxon>
        <taxon>Pleosporomycetidae</taxon>
        <taxon>Pleosporales</taxon>
        <taxon>Pleosporineae</taxon>
        <taxon>Pleosporaceae</taxon>
        <taxon>Pyrenophora</taxon>
    </lineage>
</organism>
<dbReference type="HOGENOM" id="CLU_2923769_0_0_1"/>
<feature type="region of interest" description="Disordered" evidence="1">
    <location>
        <begin position="1"/>
        <end position="22"/>
    </location>
</feature>
<keyword evidence="3" id="KW-1185">Reference proteome</keyword>
<proteinExistence type="predicted"/>